<organism evidence="5 6">
    <name type="scientific">Aquamicrobium terrae</name>
    <dbReference type="NCBI Taxonomy" id="1324945"/>
    <lineage>
        <taxon>Bacteria</taxon>
        <taxon>Pseudomonadati</taxon>
        <taxon>Pseudomonadota</taxon>
        <taxon>Alphaproteobacteria</taxon>
        <taxon>Hyphomicrobiales</taxon>
        <taxon>Phyllobacteriaceae</taxon>
        <taxon>Aquamicrobium</taxon>
    </lineage>
</organism>
<dbReference type="InterPro" id="IPR032710">
    <property type="entry name" value="NTF2-like_dom_sf"/>
</dbReference>
<dbReference type="SUPFAM" id="SSF54427">
    <property type="entry name" value="NTF2-like"/>
    <property type="match status" value="1"/>
</dbReference>
<keyword evidence="2" id="KW-1133">Transmembrane helix</keyword>
<dbReference type="RefSeq" id="WP_354197826.1">
    <property type="nucleotide sequence ID" value="NZ_JBEPML010000016.1"/>
</dbReference>
<feature type="region of interest" description="Disordered" evidence="1">
    <location>
        <begin position="147"/>
        <end position="198"/>
    </location>
</feature>
<dbReference type="Pfam" id="PF04280">
    <property type="entry name" value="Tim44"/>
    <property type="match status" value="1"/>
</dbReference>
<dbReference type="InterPro" id="IPR007379">
    <property type="entry name" value="Tim44-like_dom"/>
</dbReference>
<feature type="chain" id="PRO_5047065185" evidence="3">
    <location>
        <begin position="31"/>
        <end position="328"/>
    </location>
</feature>
<accession>A0ABV2N3S4</accession>
<name>A0ABV2N3S4_9HYPH</name>
<dbReference type="PANTHER" id="PTHR41542:SF1">
    <property type="entry name" value="BLL5807 PROTEIN"/>
    <property type="match status" value="1"/>
</dbReference>
<feature type="transmembrane region" description="Helical" evidence="2">
    <location>
        <begin position="85"/>
        <end position="107"/>
    </location>
</feature>
<evidence type="ECO:0000259" key="4">
    <source>
        <dbReference type="SMART" id="SM00978"/>
    </source>
</evidence>
<keyword evidence="3" id="KW-0732">Signal</keyword>
<protein>
    <submittedName>
        <fullName evidence="5">Lipid-binding transport protein (Tim44 family)</fullName>
    </submittedName>
</protein>
<dbReference type="PANTHER" id="PTHR41542">
    <property type="entry name" value="BLL5807 PROTEIN"/>
    <property type="match status" value="1"/>
</dbReference>
<keyword evidence="2" id="KW-0812">Transmembrane</keyword>
<dbReference type="Gene3D" id="3.10.450.240">
    <property type="match status" value="1"/>
</dbReference>
<dbReference type="EMBL" id="JBEPML010000016">
    <property type="protein sequence ID" value="MET3793713.1"/>
    <property type="molecule type" value="Genomic_DNA"/>
</dbReference>
<proteinExistence type="predicted"/>
<feature type="compositionally biased region" description="Low complexity" evidence="1">
    <location>
        <begin position="69"/>
        <end position="83"/>
    </location>
</feature>
<evidence type="ECO:0000313" key="6">
    <source>
        <dbReference type="Proteomes" id="UP001549076"/>
    </source>
</evidence>
<feature type="compositionally biased region" description="Polar residues" evidence="1">
    <location>
        <begin position="44"/>
        <end position="55"/>
    </location>
</feature>
<dbReference type="Proteomes" id="UP001549076">
    <property type="component" value="Unassembled WGS sequence"/>
</dbReference>
<gene>
    <name evidence="5" type="ORF">ABID37_003951</name>
</gene>
<dbReference type="SMART" id="SM00978">
    <property type="entry name" value="Tim44"/>
    <property type="match status" value="1"/>
</dbReference>
<keyword evidence="2" id="KW-0472">Membrane</keyword>
<feature type="region of interest" description="Disordered" evidence="1">
    <location>
        <begin position="34"/>
        <end position="84"/>
    </location>
</feature>
<evidence type="ECO:0000256" key="3">
    <source>
        <dbReference type="SAM" id="SignalP"/>
    </source>
</evidence>
<reference evidence="5 6" key="1">
    <citation type="submission" date="2024-06" db="EMBL/GenBank/DDBJ databases">
        <title>Genomic Encyclopedia of Type Strains, Phase IV (KMG-IV): sequencing the most valuable type-strain genomes for metagenomic binning, comparative biology and taxonomic classification.</title>
        <authorList>
            <person name="Goeker M."/>
        </authorList>
    </citation>
    <scope>NUCLEOTIDE SEQUENCE [LARGE SCALE GENOMIC DNA]</scope>
    <source>
        <strain evidence="5 6">DSM 27865</strain>
    </source>
</reference>
<comment type="caution">
    <text evidence="5">The sequence shown here is derived from an EMBL/GenBank/DDBJ whole genome shotgun (WGS) entry which is preliminary data.</text>
</comment>
<feature type="domain" description="Tim44-like" evidence="4">
    <location>
        <begin position="185"/>
        <end position="326"/>
    </location>
</feature>
<sequence length="328" mass="34930">MFKPRRAKIFALFAGLMLAFSMVSVDYAEARRGGSFGSRGTRTHQSVPATRTAPNQAAPVERSMTPNTAPNAARQPSAAQQRPGFMNGLGGSLMRGLLIGGLIGLLLGQGFGGLAGLLGLLLQGLLIAGAVMLALRFFRGQNARQPAMAGAGGAPGANRYGRDAHSDAGKPVGFTVPTIGGRSTSAQEATTTRDMKPDQDDLDRFEALLGEVQGAFGREDHAGLRRLVTPEMVSYLSEELARNAHNGVRNEVSDVRLLEADIAESWSEGARDYATAAMRYEARDVVRDRATGKIVEGDADAASETTELWTFVRENGQDWKLSAIQQPA</sequence>
<evidence type="ECO:0000256" key="1">
    <source>
        <dbReference type="SAM" id="MobiDB-lite"/>
    </source>
</evidence>
<evidence type="ECO:0000256" key="2">
    <source>
        <dbReference type="SAM" id="Phobius"/>
    </source>
</evidence>
<evidence type="ECO:0000313" key="5">
    <source>
        <dbReference type="EMBL" id="MET3793713.1"/>
    </source>
</evidence>
<feature type="transmembrane region" description="Helical" evidence="2">
    <location>
        <begin position="114"/>
        <end position="138"/>
    </location>
</feature>
<feature type="compositionally biased region" description="Polar residues" evidence="1">
    <location>
        <begin position="181"/>
        <end position="190"/>
    </location>
</feature>
<keyword evidence="6" id="KW-1185">Reference proteome</keyword>
<feature type="signal peptide" evidence="3">
    <location>
        <begin position="1"/>
        <end position="30"/>
    </location>
</feature>